<gene>
    <name evidence="2" type="ORF">L596_009139</name>
</gene>
<evidence type="ECO:0000313" key="2">
    <source>
        <dbReference type="EMBL" id="TKR94908.1"/>
    </source>
</evidence>
<protein>
    <submittedName>
        <fullName evidence="2">Uncharacterized protein</fullName>
    </submittedName>
</protein>
<dbReference type="Proteomes" id="UP000298663">
    <property type="component" value="Unassembled WGS sequence"/>
</dbReference>
<feature type="region of interest" description="Disordered" evidence="1">
    <location>
        <begin position="32"/>
        <end position="108"/>
    </location>
</feature>
<dbReference type="EMBL" id="AZBU02000002">
    <property type="protein sequence ID" value="TKR94908.1"/>
    <property type="molecule type" value="Genomic_DNA"/>
</dbReference>
<reference evidence="2 3" key="2">
    <citation type="journal article" date="2019" name="G3 (Bethesda)">
        <title>Hybrid Assembly of the Genome of the Entomopathogenic Nematode Steinernema carpocapsae Identifies the X-Chromosome.</title>
        <authorList>
            <person name="Serra L."/>
            <person name="Macchietto M."/>
            <person name="Macias-Munoz A."/>
            <person name="McGill C.J."/>
            <person name="Rodriguez I.M."/>
            <person name="Rodriguez B."/>
            <person name="Murad R."/>
            <person name="Mortazavi A."/>
        </authorList>
    </citation>
    <scope>NUCLEOTIDE SEQUENCE [LARGE SCALE GENOMIC DNA]</scope>
    <source>
        <strain evidence="2 3">ALL</strain>
    </source>
</reference>
<feature type="compositionally biased region" description="Polar residues" evidence="1">
    <location>
        <begin position="206"/>
        <end position="215"/>
    </location>
</feature>
<comment type="caution">
    <text evidence="2">The sequence shown here is derived from an EMBL/GenBank/DDBJ whole genome shotgun (WGS) entry which is preliminary data.</text>
</comment>
<proteinExistence type="predicted"/>
<organism evidence="2 3">
    <name type="scientific">Steinernema carpocapsae</name>
    <name type="common">Entomopathogenic nematode</name>
    <dbReference type="NCBI Taxonomy" id="34508"/>
    <lineage>
        <taxon>Eukaryota</taxon>
        <taxon>Metazoa</taxon>
        <taxon>Ecdysozoa</taxon>
        <taxon>Nematoda</taxon>
        <taxon>Chromadorea</taxon>
        <taxon>Rhabditida</taxon>
        <taxon>Tylenchina</taxon>
        <taxon>Panagrolaimomorpha</taxon>
        <taxon>Strongyloidoidea</taxon>
        <taxon>Steinernematidae</taxon>
        <taxon>Steinernema</taxon>
    </lineage>
</organism>
<dbReference type="AlphaFoldDB" id="A0A4U5PEP0"/>
<feature type="compositionally biased region" description="Basic and acidic residues" evidence="1">
    <location>
        <begin position="48"/>
        <end position="75"/>
    </location>
</feature>
<keyword evidence="3" id="KW-1185">Reference proteome</keyword>
<evidence type="ECO:0000256" key="1">
    <source>
        <dbReference type="SAM" id="MobiDB-lite"/>
    </source>
</evidence>
<sequence length="230" mass="25661">MYLDYRVLLHTFKPNSAILTRFSGFQVKMNRSRGHRSFGRGGFYSGKYRKDSAPEQRPPSEAHRSVSSSADERSHSGGSNSGESIGAGSNPGGPSLNGLFGGQNAPQRNFTPLALRQNRQIVQKPDRERPVSSPILPPSPPSPPRPSSSLGAPEVSSRQNREAVKPKMSEKSQEKPQGREKSRQRTEKPQQKRQEKPQEAEKEGQEQGSPRGSASHQRRRVMKKVVRYFF</sequence>
<evidence type="ECO:0000313" key="3">
    <source>
        <dbReference type="Proteomes" id="UP000298663"/>
    </source>
</evidence>
<feature type="compositionally biased region" description="Basic and acidic residues" evidence="1">
    <location>
        <begin position="159"/>
        <end position="205"/>
    </location>
</feature>
<reference evidence="2 3" key="1">
    <citation type="journal article" date="2015" name="Genome Biol.">
        <title>Comparative genomics of Steinernema reveals deeply conserved gene regulatory networks.</title>
        <authorList>
            <person name="Dillman A.R."/>
            <person name="Macchietto M."/>
            <person name="Porter C.F."/>
            <person name="Rogers A."/>
            <person name="Williams B."/>
            <person name="Antoshechkin I."/>
            <person name="Lee M.M."/>
            <person name="Goodwin Z."/>
            <person name="Lu X."/>
            <person name="Lewis E.E."/>
            <person name="Goodrich-Blair H."/>
            <person name="Stock S.P."/>
            <person name="Adams B.J."/>
            <person name="Sternberg P.W."/>
            <person name="Mortazavi A."/>
        </authorList>
    </citation>
    <scope>NUCLEOTIDE SEQUENCE [LARGE SCALE GENOMIC DNA]</scope>
    <source>
        <strain evidence="2 3">ALL</strain>
    </source>
</reference>
<accession>A0A4U5PEP0</accession>
<feature type="compositionally biased region" description="Pro residues" evidence="1">
    <location>
        <begin position="135"/>
        <end position="146"/>
    </location>
</feature>
<feature type="region of interest" description="Disordered" evidence="1">
    <location>
        <begin position="122"/>
        <end position="230"/>
    </location>
</feature>
<feature type="compositionally biased region" description="Basic residues" evidence="1">
    <location>
        <begin position="216"/>
        <end position="230"/>
    </location>
</feature>
<name>A0A4U5PEP0_STECR</name>